<name>A0A815XTU9_ADIRI</name>
<comment type="caution">
    <text evidence="1">The sequence shown here is derived from an EMBL/GenBank/DDBJ whole genome shotgun (WGS) entry which is preliminary data.</text>
</comment>
<accession>A0A815XTU9</accession>
<dbReference type="InterPro" id="IPR029044">
    <property type="entry name" value="Nucleotide-diphossugar_trans"/>
</dbReference>
<sequence length="332" mass="38973">MWPKCNVKSYRYLFFFVVFLAIFLTSDRHLSHQYFANEDPSFSSLAFWEDNRTLQTGRILPKPTITSDQINLTNFTLVIAACCRNVEKNLLGFQRNVRAIGALFRNYRVYLGESDSKDKTLQFIQEWANNDSKHVYVYTAGNQRLHFWFRTQRLAHCRNSLLQRARIDFPSFDYYLVLDVDVTSSSLFSVENFLSNFRYPISSWAAMTASQTNRYYDLWALRSPPTVTFDFIERARQVSVIPIAWGSVMTKLFARHYKGIPENHSLIDVESAFGGAGIYFARYLTDDCVYNGWRDYGIWFYREQCEHVTFNQCIRRNAGGGKFFINPRFHAR</sequence>
<protein>
    <submittedName>
        <fullName evidence="1">Uncharacterized protein</fullName>
    </submittedName>
</protein>
<dbReference type="AlphaFoldDB" id="A0A815XTU9"/>
<reference evidence="1" key="1">
    <citation type="submission" date="2021-02" db="EMBL/GenBank/DDBJ databases">
        <authorList>
            <person name="Nowell W R."/>
        </authorList>
    </citation>
    <scope>NUCLEOTIDE SEQUENCE</scope>
</reference>
<gene>
    <name evidence="1" type="ORF">XAT740_LOCUS43734</name>
</gene>
<dbReference type="EMBL" id="CAJNOR010005437">
    <property type="protein sequence ID" value="CAF1562400.1"/>
    <property type="molecule type" value="Genomic_DNA"/>
</dbReference>
<keyword evidence="2" id="KW-1185">Reference proteome</keyword>
<organism evidence="1 2">
    <name type="scientific">Adineta ricciae</name>
    <name type="common">Rotifer</name>
    <dbReference type="NCBI Taxonomy" id="249248"/>
    <lineage>
        <taxon>Eukaryota</taxon>
        <taxon>Metazoa</taxon>
        <taxon>Spiralia</taxon>
        <taxon>Gnathifera</taxon>
        <taxon>Rotifera</taxon>
        <taxon>Eurotatoria</taxon>
        <taxon>Bdelloidea</taxon>
        <taxon>Adinetida</taxon>
        <taxon>Adinetidae</taxon>
        <taxon>Adineta</taxon>
    </lineage>
</organism>
<dbReference type="Gene3D" id="3.90.550.10">
    <property type="entry name" value="Spore Coat Polysaccharide Biosynthesis Protein SpsA, Chain A"/>
    <property type="match status" value="1"/>
</dbReference>
<proteinExistence type="predicted"/>
<evidence type="ECO:0000313" key="1">
    <source>
        <dbReference type="EMBL" id="CAF1562400.1"/>
    </source>
</evidence>
<evidence type="ECO:0000313" key="2">
    <source>
        <dbReference type="Proteomes" id="UP000663828"/>
    </source>
</evidence>
<dbReference type="SUPFAM" id="SSF53448">
    <property type="entry name" value="Nucleotide-diphospho-sugar transferases"/>
    <property type="match status" value="1"/>
</dbReference>
<dbReference type="Proteomes" id="UP000663828">
    <property type="component" value="Unassembled WGS sequence"/>
</dbReference>